<evidence type="ECO:0000256" key="2">
    <source>
        <dbReference type="ARBA" id="ARBA00005236"/>
    </source>
</evidence>
<dbReference type="Pfam" id="PF02687">
    <property type="entry name" value="FtsX"/>
    <property type="match status" value="1"/>
</dbReference>
<proteinExistence type="inferred from homology"/>
<organism evidence="11 12">
    <name type="scientific">Spongiibacter nanhainus</name>
    <dbReference type="NCBI Taxonomy" id="2794344"/>
    <lineage>
        <taxon>Bacteria</taxon>
        <taxon>Pseudomonadati</taxon>
        <taxon>Pseudomonadota</taxon>
        <taxon>Gammaproteobacteria</taxon>
        <taxon>Cellvibrionales</taxon>
        <taxon>Spongiibacteraceae</taxon>
        <taxon>Spongiibacter</taxon>
    </lineage>
</organism>
<dbReference type="RefSeq" id="WP_198568220.1">
    <property type="nucleotide sequence ID" value="NZ_CP066167.1"/>
</dbReference>
<evidence type="ECO:0000259" key="9">
    <source>
        <dbReference type="Pfam" id="PF02687"/>
    </source>
</evidence>
<dbReference type="KEGG" id="snan:I6N98_09950"/>
<dbReference type="NCBIfam" id="TIGR02212">
    <property type="entry name" value="lolCE"/>
    <property type="match status" value="1"/>
</dbReference>
<comment type="subcellular location">
    <subcellularLocation>
        <location evidence="1">Cell membrane</location>
        <topology evidence="1">Multi-pass membrane protein</topology>
    </subcellularLocation>
</comment>
<dbReference type="GO" id="GO:0098797">
    <property type="term" value="C:plasma membrane protein complex"/>
    <property type="evidence" value="ECO:0007669"/>
    <property type="project" value="TreeGrafter"/>
</dbReference>
<keyword evidence="12" id="KW-1185">Reference proteome</keyword>
<dbReference type="PANTHER" id="PTHR30489:SF0">
    <property type="entry name" value="LIPOPROTEIN-RELEASING SYSTEM TRANSMEMBRANE PROTEIN LOLE"/>
    <property type="match status" value="1"/>
</dbReference>
<gene>
    <name evidence="11" type="ORF">I6N98_09950</name>
</gene>
<dbReference type="InterPro" id="IPR003838">
    <property type="entry name" value="ABC3_permease_C"/>
</dbReference>
<dbReference type="EMBL" id="CP066167">
    <property type="protein sequence ID" value="QQD16718.1"/>
    <property type="molecule type" value="Genomic_DNA"/>
</dbReference>
<feature type="transmembrane region" description="Helical" evidence="8">
    <location>
        <begin position="28"/>
        <end position="50"/>
    </location>
</feature>
<evidence type="ECO:0000256" key="4">
    <source>
        <dbReference type="ARBA" id="ARBA00022475"/>
    </source>
</evidence>
<evidence type="ECO:0000256" key="8">
    <source>
        <dbReference type="SAM" id="Phobius"/>
    </source>
</evidence>
<dbReference type="PANTHER" id="PTHR30489">
    <property type="entry name" value="LIPOPROTEIN-RELEASING SYSTEM TRANSMEMBRANE PROTEIN LOLE"/>
    <property type="match status" value="1"/>
</dbReference>
<dbReference type="AlphaFoldDB" id="A0A7T4UP66"/>
<dbReference type="InterPro" id="IPR025857">
    <property type="entry name" value="MacB_PCD"/>
</dbReference>
<dbReference type="Pfam" id="PF12704">
    <property type="entry name" value="MacB_PCD"/>
    <property type="match status" value="1"/>
</dbReference>
<name>A0A7T4UP66_9GAMM</name>
<accession>A0A7T4UP66</accession>
<keyword evidence="3" id="KW-0813">Transport</keyword>
<feature type="transmembrane region" description="Helical" evidence="8">
    <location>
        <begin position="261"/>
        <end position="285"/>
    </location>
</feature>
<evidence type="ECO:0000256" key="5">
    <source>
        <dbReference type="ARBA" id="ARBA00022692"/>
    </source>
</evidence>
<feature type="domain" description="MacB-like periplasmic core" evidence="10">
    <location>
        <begin position="28"/>
        <end position="220"/>
    </location>
</feature>
<feature type="transmembrane region" description="Helical" evidence="8">
    <location>
        <begin position="370"/>
        <end position="390"/>
    </location>
</feature>
<keyword evidence="11" id="KW-0449">Lipoprotein</keyword>
<evidence type="ECO:0000256" key="3">
    <source>
        <dbReference type="ARBA" id="ARBA00022448"/>
    </source>
</evidence>
<dbReference type="GO" id="GO:0042953">
    <property type="term" value="P:lipoprotein transport"/>
    <property type="evidence" value="ECO:0007669"/>
    <property type="project" value="InterPro"/>
</dbReference>
<protein>
    <submittedName>
        <fullName evidence="11">Lipoprotein-releasing ABC transporter permease subunit</fullName>
    </submittedName>
</protein>
<evidence type="ECO:0000256" key="1">
    <source>
        <dbReference type="ARBA" id="ARBA00004651"/>
    </source>
</evidence>
<reference evidence="11 12" key="1">
    <citation type="submission" date="2020-12" db="EMBL/GenBank/DDBJ databases">
        <authorList>
            <person name="Shan Y."/>
        </authorList>
    </citation>
    <scope>NUCLEOTIDE SEQUENCE [LARGE SCALE GENOMIC DNA]</scope>
    <source>
        <strain evidence="12">csc3.9</strain>
    </source>
</reference>
<feature type="domain" description="ABC3 transporter permease C-terminal" evidence="9">
    <location>
        <begin position="264"/>
        <end position="397"/>
    </location>
</feature>
<keyword evidence="6 8" id="KW-1133">Transmembrane helix</keyword>
<keyword evidence="5 8" id="KW-0812">Transmembrane</keyword>
<feature type="transmembrane region" description="Helical" evidence="8">
    <location>
        <begin position="305"/>
        <end position="324"/>
    </location>
</feature>
<comment type="similarity">
    <text evidence="2">Belongs to the ABC-4 integral membrane protein family. LolC/E subfamily.</text>
</comment>
<dbReference type="InterPro" id="IPR051447">
    <property type="entry name" value="Lipoprotein-release_system"/>
</dbReference>
<evidence type="ECO:0000256" key="6">
    <source>
        <dbReference type="ARBA" id="ARBA00022989"/>
    </source>
</evidence>
<evidence type="ECO:0000259" key="10">
    <source>
        <dbReference type="Pfam" id="PF12704"/>
    </source>
</evidence>
<dbReference type="InterPro" id="IPR011925">
    <property type="entry name" value="LolCE_TM"/>
</dbReference>
<evidence type="ECO:0000256" key="7">
    <source>
        <dbReference type="ARBA" id="ARBA00023136"/>
    </source>
</evidence>
<keyword evidence="4" id="KW-1003">Cell membrane</keyword>
<keyword evidence="7 8" id="KW-0472">Membrane</keyword>
<evidence type="ECO:0000313" key="12">
    <source>
        <dbReference type="Proteomes" id="UP000596063"/>
    </source>
</evidence>
<dbReference type="GO" id="GO:0044874">
    <property type="term" value="P:lipoprotein localization to outer membrane"/>
    <property type="evidence" value="ECO:0007669"/>
    <property type="project" value="TreeGrafter"/>
</dbReference>
<evidence type="ECO:0000313" key="11">
    <source>
        <dbReference type="EMBL" id="QQD16718.1"/>
    </source>
</evidence>
<sequence length="404" mass="43589">MGGLPLIIARRYATGRSSNQLVSFLSRLSMAGLVLGVALLVVVLSVMNGFDREMRERILSLVPHVTLQPWSGEAEHWTSLADSVSQHPEVVSVAPYVQGNAMLIKRRHVEPIVFFGIAPELEDKVSSMSEFAPIDDLQAGRNTVILGQSLAEKLGLAVGDGLSLGVPQQGQQSVTFARFTLGGLAATGTELDQQLVLMHIDDARSVLPNTATALRVSVGDVFDAPRIAWELLSVHGRDFEISNWSRQFGNMYHAIQMSRRLVAIMLLAVVAVAVFNVVSTLVMVVNDKRADIAILRSQGASRGDILLSFLYYGAIIAALGTLAGGLLGVGLAYYVGDLVAGLESLLGIQFLHSDVYPISYLPSDIRVSDVIMVCATAYLMSVLATLYPAWRASRQAPAEALHQH</sequence>
<dbReference type="Proteomes" id="UP000596063">
    <property type="component" value="Chromosome"/>
</dbReference>